<dbReference type="InterPro" id="IPR031107">
    <property type="entry name" value="Small_HSP"/>
</dbReference>
<dbReference type="PROSITE" id="PS01031">
    <property type="entry name" value="SHSP"/>
    <property type="match status" value="1"/>
</dbReference>
<dbReference type="CDD" id="cd06464">
    <property type="entry name" value="ACD_sHsps-like"/>
    <property type="match status" value="1"/>
</dbReference>
<evidence type="ECO:0000256" key="2">
    <source>
        <dbReference type="RuleBase" id="RU003616"/>
    </source>
</evidence>
<comment type="caution">
    <text evidence="4">The sequence shown here is derived from an EMBL/GenBank/DDBJ whole genome shotgun (WGS) entry which is preliminary data.</text>
</comment>
<reference evidence="4" key="1">
    <citation type="submission" date="2021-06" db="EMBL/GenBank/DDBJ databases">
        <authorList>
            <person name="Huq M.A."/>
        </authorList>
    </citation>
    <scope>NUCLEOTIDE SEQUENCE</scope>
    <source>
        <strain evidence="4">MAH-26</strain>
    </source>
</reference>
<proteinExistence type="inferred from homology"/>
<name>A0A9E2W5K2_9BACT</name>
<keyword evidence="5" id="KW-1185">Reference proteome</keyword>
<evidence type="ECO:0000259" key="3">
    <source>
        <dbReference type="PROSITE" id="PS01031"/>
    </source>
</evidence>
<sequence length="150" mass="17451">MNSIIKKENGRVPAFGSIVDQIFQNNLNRFFDDSCFMNGRPRIQVPANIRETATGYELHLVAPGLRKEDFKLQLNKDVLTVSYEHAERDEQQEEEWIRREYRQQTFSRSFNLNEAVDSTRITASYKDGVLQVVLPKKEDSKNVSQVIQVQ</sequence>
<feature type="domain" description="SHSP" evidence="3">
    <location>
        <begin position="38"/>
        <end position="150"/>
    </location>
</feature>
<evidence type="ECO:0000313" key="5">
    <source>
        <dbReference type="Proteomes" id="UP000812270"/>
    </source>
</evidence>
<organism evidence="4 5">
    <name type="scientific">Pinibacter aurantiacus</name>
    <dbReference type="NCBI Taxonomy" id="2851599"/>
    <lineage>
        <taxon>Bacteria</taxon>
        <taxon>Pseudomonadati</taxon>
        <taxon>Bacteroidota</taxon>
        <taxon>Chitinophagia</taxon>
        <taxon>Chitinophagales</taxon>
        <taxon>Chitinophagaceae</taxon>
        <taxon>Pinibacter</taxon>
    </lineage>
</organism>
<accession>A0A9E2W5K2</accession>
<evidence type="ECO:0000256" key="1">
    <source>
        <dbReference type="PROSITE-ProRule" id="PRU00285"/>
    </source>
</evidence>
<comment type="similarity">
    <text evidence="1 2">Belongs to the small heat shock protein (HSP20) family.</text>
</comment>
<dbReference type="RefSeq" id="WP_217792465.1">
    <property type="nucleotide sequence ID" value="NZ_JAHSPG010000013.1"/>
</dbReference>
<dbReference type="EMBL" id="JAHSPG010000013">
    <property type="protein sequence ID" value="MBV4358743.1"/>
    <property type="molecule type" value="Genomic_DNA"/>
</dbReference>
<protein>
    <submittedName>
        <fullName evidence="4">Hsp20/alpha crystallin family protein</fullName>
    </submittedName>
</protein>
<dbReference type="InterPro" id="IPR002068">
    <property type="entry name" value="A-crystallin/Hsp20_dom"/>
</dbReference>
<dbReference type="Proteomes" id="UP000812270">
    <property type="component" value="Unassembled WGS sequence"/>
</dbReference>
<dbReference type="AlphaFoldDB" id="A0A9E2W5K2"/>
<evidence type="ECO:0000313" key="4">
    <source>
        <dbReference type="EMBL" id="MBV4358743.1"/>
    </source>
</evidence>
<dbReference type="PANTHER" id="PTHR11527">
    <property type="entry name" value="HEAT-SHOCK PROTEIN 20 FAMILY MEMBER"/>
    <property type="match status" value="1"/>
</dbReference>
<dbReference type="Pfam" id="PF00011">
    <property type="entry name" value="HSP20"/>
    <property type="match status" value="1"/>
</dbReference>
<gene>
    <name evidence="4" type="ORF">KTO63_16380</name>
</gene>